<proteinExistence type="predicted"/>
<dbReference type="AlphaFoldDB" id="A0A1C0A8G1"/>
<dbReference type="InterPro" id="IPR005085">
    <property type="entry name" value="CBM25"/>
</dbReference>
<comment type="caution">
    <text evidence="2">The sequence shown here is derived from an EMBL/GenBank/DDBJ whole genome shotgun (WGS) entry which is preliminary data.</text>
</comment>
<dbReference type="Pfam" id="PF16760">
    <property type="entry name" value="CBM53"/>
    <property type="match status" value="1"/>
</dbReference>
<dbReference type="RefSeq" id="WP_068718498.1">
    <property type="nucleotide sequence ID" value="NZ_LWDV01000009.1"/>
</dbReference>
<sequence length="95" mass="10776">MEVRVDPQPISAGDIVKVTYSGLLAKSGAEEIYLHAGVAKQHQWSNISDIKMENRSGIWTANLQVQEGETFDFCFKDSADNWDNNNGYNWSYNIF</sequence>
<name>A0A1C0A8G1_9FIRM</name>
<dbReference type="OrthoDB" id="1683298at2"/>
<dbReference type="SMART" id="SM01066">
    <property type="entry name" value="CBM_25"/>
    <property type="match status" value="1"/>
</dbReference>
<dbReference type="GO" id="GO:2001070">
    <property type="term" value="F:starch binding"/>
    <property type="evidence" value="ECO:0007669"/>
    <property type="project" value="InterPro"/>
</dbReference>
<organism evidence="2 3">
    <name type="scientific">Orenia metallireducens</name>
    <dbReference type="NCBI Taxonomy" id="1413210"/>
    <lineage>
        <taxon>Bacteria</taxon>
        <taxon>Bacillati</taxon>
        <taxon>Bacillota</taxon>
        <taxon>Clostridia</taxon>
        <taxon>Halanaerobiales</taxon>
        <taxon>Halobacteroidaceae</taxon>
        <taxon>Orenia</taxon>
    </lineage>
</organism>
<evidence type="ECO:0000259" key="1">
    <source>
        <dbReference type="SMART" id="SM01066"/>
    </source>
</evidence>
<gene>
    <name evidence="2" type="ORF">U472_11215</name>
</gene>
<keyword evidence="3" id="KW-1185">Reference proteome</keyword>
<protein>
    <submittedName>
        <fullName evidence="2">Carbohydrate-binding protein</fullName>
    </submittedName>
</protein>
<dbReference type="EMBL" id="LWDV01000009">
    <property type="protein sequence ID" value="OCL26553.1"/>
    <property type="molecule type" value="Genomic_DNA"/>
</dbReference>
<dbReference type="Proteomes" id="UP000093514">
    <property type="component" value="Unassembled WGS sequence"/>
</dbReference>
<evidence type="ECO:0000313" key="3">
    <source>
        <dbReference type="Proteomes" id="UP000093514"/>
    </source>
</evidence>
<reference evidence="2 3" key="2">
    <citation type="submission" date="2016-08" db="EMBL/GenBank/DDBJ databases">
        <title>Orenia metallireducens sp. nov. strain Z6, a Novel Metal-reducing Firmicute from the Deep Subsurface.</title>
        <authorList>
            <person name="Maxim B.I."/>
            <person name="Kenneth K."/>
            <person name="Flynn T.M."/>
            <person name="Oloughlin E.J."/>
            <person name="Locke R.A."/>
            <person name="Weber J.R."/>
            <person name="Egan S.M."/>
            <person name="Mackie R.I."/>
            <person name="Cann I.K."/>
        </authorList>
    </citation>
    <scope>NUCLEOTIDE SEQUENCE [LARGE SCALE GENOMIC DNA]</scope>
    <source>
        <strain evidence="2 3">Z6</strain>
    </source>
</reference>
<accession>A0A1C0A8G1</accession>
<feature type="domain" description="Carbohydrate binding module family 25" evidence="1">
    <location>
        <begin position="13"/>
        <end position="95"/>
    </location>
</feature>
<evidence type="ECO:0000313" key="2">
    <source>
        <dbReference type="EMBL" id="OCL26553.1"/>
    </source>
</evidence>
<dbReference type="InterPro" id="IPR013783">
    <property type="entry name" value="Ig-like_fold"/>
</dbReference>
<reference evidence="3" key="1">
    <citation type="submission" date="2016-07" db="EMBL/GenBank/DDBJ databases">
        <authorList>
            <person name="Florea S."/>
            <person name="Webb J.S."/>
            <person name="Jaromczyk J."/>
            <person name="Schardl C.L."/>
        </authorList>
    </citation>
    <scope>NUCLEOTIDE SEQUENCE [LARGE SCALE GENOMIC DNA]</scope>
    <source>
        <strain evidence="3">Z6</strain>
    </source>
</reference>
<dbReference type="Gene3D" id="2.60.40.10">
    <property type="entry name" value="Immunoglobulins"/>
    <property type="match status" value="1"/>
</dbReference>